<dbReference type="InterPro" id="IPR026791">
    <property type="entry name" value="DOCK"/>
</dbReference>
<dbReference type="PANTHER" id="PTHR45653">
    <property type="entry name" value="DEDICATOR OF CYTOKINESIS"/>
    <property type="match status" value="1"/>
</dbReference>
<dbReference type="GO" id="GO:0005737">
    <property type="term" value="C:cytoplasm"/>
    <property type="evidence" value="ECO:0007669"/>
    <property type="project" value="UniProtKB-SubCell"/>
</dbReference>
<proteinExistence type="inferred from homology"/>
<dbReference type="GO" id="GO:0005886">
    <property type="term" value="C:plasma membrane"/>
    <property type="evidence" value="ECO:0007669"/>
    <property type="project" value="TreeGrafter"/>
</dbReference>
<dbReference type="EMBL" id="KQ965802">
    <property type="protein sequence ID" value="KXS11403.1"/>
    <property type="molecule type" value="Genomic_DNA"/>
</dbReference>
<dbReference type="Gene3D" id="1.20.1270.350">
    <property type="entry name" value="Dedicator of cytokinesis N-terminal subdomain"/>
    <property type="match status" value="1"/>
</dbReference>
<dbReference type="GO" id="GO:0031267">
    <property type="term" value="F:small GTPase binding"/>
    <property type="evidence" value="ECO:0007669"/>
    <property type="project" value="TreeGrafter"/>
</dbReference>
<evidence type="ECO:0000313" key="7">
    <source>
        <dbReference type="EMBL" id="KXS11403.1"/>
    </source>
</evidence>
<dbReference type="InterPro" id="IPR027007">
    <property type="entry name" value="C2_DOCK-type_domain"/>
</dbReference>
<dbReference type="GO" id="GO:0007264">
    <property type="term" value="P:small GTPase-mediated signal transduction"/>
    <property type="evidence" value="ECO:0007669"/>
    <property type="project" value="InterPro"/>
</dbReference>
<dbReference type="Pfam" id="PF14429">
    <property type="entry name" value="DOCK-C2"/>
    <property type="match status" value="1"/>
</dbReference>
<dbReference type="Proteomes" id="UP000070544">
    <property type="component" value="Unassembled WGS sequence"/>
</dbReference>
<evidence type="ECO:0000256" key="4">
    <source>
        <dbReference type="PROSITE-ProRule" id="PRU00983"/>
    </source>
</evidence>
<evidence type="ECO:0000256" key="2">
    <source>
        <dbReference type="ARBA" id="ARBA00022443"/>
    </source>
</evidence>
<dbReference type="InterPro" id="IPR036028">
    <property type="entry name" value="SH3-like_dom_sf"/>
</dbReference>
<dbReference type="Gene3D" id="2.30.30.40">
    <property type="entry name" value="SH3 Domains"/>
    <property type="match status" value="1"/>
</dbReference>
<dbReference type="InterPro" id="IPR035892">
    <property type="entry name" value="C2_domain_sf"/>
</dbReference>
<dbReference type="STRING" id="1344416.A0A139A4U0"/>
<evidence type="ECO:0000259" key="6">
    <source>
        <dbReference type="PROSITE" id="PS51650"/>
    </source>
</evidence>
<dbReference type="CDD" id="cd08679">
    <property type="entry name" value="C2_DOCK180_related"/>
    <property type="match status" value="1"/>
</dbReference>
<feature type="domain" description="C2 DOCK-type" evidence="6">
    <location>
        <begin position="443"/>
        <end position="617"/>
    </location>
</feature>
<organism evidence="7 8">
    <name type="scientific">Gonapodya prolifera (strain JEL478)</name>
    <name type="common">Monoblepharis prolifera</name>
    <dbReference type="NCBI Taxonomy" id="1344416"/>
    <lineage>
        <taxon>Eukaryota</taxon>
        <taxon>Fungi</taxon>
        <taxon>Fungi incertae sedis</taxon>
        <taxon>Chytridiomycota</taxon>
        <taxon>Chytridiomycota incertae sedis</taxon>
        <taxon>Monoblepharidomycetes</taxon>
        <taxon>Monoblepharidales</taxon>
        <taxon>Gonapodyaceae</taxon>
        <taxon>Gonapodya</taxon>
    </lineage>
</organism>
<dbReference type="Pfam" id="PF16172">
    <property type="entry name" value="DOCK_N"/>
    <property type="match status" value="2"/>
</dbReference>
<feature type="compositionally biased region" description="Low complexity" evidence="5">
    <location>
        <begin position="279"/>
        <end position="291"/>
    </location>
</feature>
<keyword evidence="3" id="KW-0963">Cytoplasm</keyword>
<dbReference type="AlphaFoldDB" id="A0A139A4U0"/>
<dbReference type="OrthoDB" id="18896at2759"/>
<dbReference type="InterPro" id="IPR042455">
    <property type="entry name" value="DOCK_N_sub1"/>
</dbReference>
<protein>
    <recommendedName>
        <fullName evidence="6">C2 DOCK-type domain-containing protein</fullName>
    </recommendedName>
</protein>
<dbReference type="SMART" id="SM00326">
    <property type="entry name" value="SH3"/>
    <property type="match status" value="1"/>
</dbReference>
<dbReference type="InterPro" id="IPR032376">
    <property type="entry name" value="DOCK_N"/>
</dbReference>
<dbReference type="Gene3D" id="2.60.40.150">
    <property type="entry name" value="C2 domain"/>
    <property type="match status" value="1"/>
</dbReference>
<evidence type="ECO:0000256" key="5">
    <source>
        <dbReference type="SAM" id="MobiDB-lite"/>
    </source>
</evidence>
<feature type="compositionally biased region" description="Polar residues" evidence="5">
    <location>
        <begin position="125"/>
        <end position="135"/>
    </location>
</feature>
<keyword evidence="8" id="KW-1185">Reference proteome</keyword>
<gene>
    <name evidence="7" type="ORF">M427DRAFT_72892</name>
</gene>
<dbReference type="PROSITE" id="PS51650">
    <property type="entry name" value="C2_DOCK"/>
    <property type="match status" value="1"/>
</dbReference>
<comment type="subcellular location">
    <subcellularLocation>
        <location evidence="1">Cytoplasm</location>
    </subcellularLocation>
</comment>
<dbReference type="InterPro" id="IPR001452">
    <property type="entry name" value="SH3_domain"/>
</dbReference>
<dbReference type="SUPFAM" id="SSF50044">
    <property type="entry name" value="SH3-domain"/>
    <property type="match status" value="1"/>
</dbReference>
<reference evidence="7 8" key="1">
    <citation type="journal article" date="2015" name="Genome Biol. Evol.">
        <title>Phylogenomic analyses indicate that early fungi evolved digesting cell walls of algal ancestors of land plants.</title>
        <authorList>
            <person name="Chang Y."/>
            <person name="Wang S."/>
            <person name="Sekimoto S."/>
            <person name="Aerts A.L."/>
            <person name="Choi C."/>
            <person name="Clum A."/>
            <person name="LaButti K.M."/>
            <person name="Lindquist E.A."/>
            <person name="Yee Ngan C."/>
            <person name="Ohm R.A."/>
            <person name="Salamov A.A."/>
            <person name="Grigoriev I.V."/>
            <person name="Spatafora J.W."/>
            <person name="Berbee M.L."/>
        </authorList>
    </citation>
    <scope>NUCLEOTIDE SEQUENCE [LARGE SCALE GENOMIC DNA]</scope>
    <source>
        <strain evidence="7 8">JEL478</strain>
    </source>
</reference>
<keyword evidence="2" id="KW-0728">SH3 domain</keyword>
<sequence length="838" mass="91823">MPAPSWRPLPRNTYGVAIHSFIPVAPAAAEGSDANANNAVSKAQVSLEVGDNLHLLEENPAGWVRGYVFSASNPSPDTPKLGIFPANHVFSRTLAERSLKSPLAVDDEDQDQSGGTAKDFVPPAGSTNATSTEAQTVRRKVGLAHQIPKSVQPPHDTVSGSVDPLIDDISRALRSWSAHLRTLLKSQKYQEFSQLRALFNSLFQHRRQLVARTLSLEELSKIRRAVVGQLHEGAALLGTDLIVRDSEGRILTEADEGVVGMFRRHVDLADKAAAGTLSTSWVSDEPDSSSSQRARPRRDSPAYIRARIEELEGKVWHLWVESMGGQKDDEQAIWIRRPVGAAVMKLSDIVGSKSKESNRGECYMEIVMPSQETAWHNLPETIITGNGGGYDVSSQSRMVCLALRALEGDLKTVIRQTGGSATSGAVFTSRCGYGDVLPAGDNRNSIYVTLVGADLSQNKKGSYKTFEVALQIRLNGGEVIEDCVVRSSGDSKRSIFESISFYHVAAPKWNETIRVDLAPEVFEHIFLAIRGLSAKEKGAKSERAFAFGWLPLMNSRSGTVVGDGVRTLSLFKWDVKAIQSAAYLQEAWSGKIDVGVILREVSLVGEMEVLKFLTDILDALLAVLESVSTASAQDDSGSKDWVVAPRRSKTAGDSVLEALVYVLGIVLDKRFVNHRPEAPAVIQKSKELRNAIKVMNYILRLGLRSGERALSRGNGNEEEVGRSLKASVLKVFDAVERMMGLVIPDPVLGAQTLALQYSPRWIPELNRLFSLDEVAAIVVKFSDSTKNNRPAIMGHRLGFARELLLTDLVREPRGRLFMTASVVRWVSECIDGEWERTL</sequence>
<evidence type="ECO:0000256" key="3">
    <source>
        <dbReference type="ARBA" id="ARBA00022490"/>
    </source>
</evidence>
<evidence type="ECO:0000313" key="8">
    <source>
        <dbReference type="Proteomes" id="UP000070544"/>
    </source>
</evidence>
<dbReference type="GO" id="GO:0005085">
    <property type="term" value="F:guanyl-nucleotide exchange factor activity"/>
    <property type="evidence" value="ECO:0007669"/>
    <property type="project" value="InterPro"/>
</dbReference>
<comment type="similarity">
    <text evidence="4">Belongs to the DOCK family.</text>
</comment>
<name>A0A139A4U0_GONPJ</name>
<feature type="region of interest" description="Disordered" evidence="5">
    <location>
        <begin position="102"/>
        <end position="135"/>
    </location>
</feature>
<accession>A0A139A4U0</accession>
<evidence type="ECO:0000256" key="1">
    <source>
        <dbReference type="ARBA" id="ARBA00004496"/>
    </source>
</evidence>
<dbReference type="PANTHER" id="PTHR45653:SF10">
    <property type="entry name" value="MYOBLAST CITY, ISOFORM B"/>
    <property type="match status" value="1"/>
</dbReference>
<feature type="region of interest" description="Disordered" evidence="5">
    <location>
        <begin position="279"/>
        <end position="299"/>
    </location>
</feature>